<feature type="active site" evidence="3">
    <location>
        <position position="249"/>
    </location>
</feature>
<dbReference type="Pfam" id="PF00171">
    <property type="entry name" value="Aldedh"/>
    <property type="match status" value="1"/>
</dbReference>
<evidence type="ECO:0000259" key="6">
    <source>
        <dbReference type="Pfam" id="PF00171"/>
    </source>
</evidence>
<dbReference type="PANTHER" id="PTHR11699">
    <property type="entry name" value="ALDEHYDE DEHYDROGENASE-RELATED"/>
    <property type="match status" value="1"/>
</dbReference>
<feature type="domain" description="Aldehyde dehydrogenase" evidence="6">
    <location>
        <begin position="16"/>
        <end position="470"/>
    </location>
</feature>
<evidence type="ECO:0000256" key="2">
    <source>
        <dbReference type="ARBA" id="ARBA00023002"/>
    </source>
</evidence>
<proteinExistence type="inferred from homology"/>
<evidence type="ECO:0000256" key="4">
    <source>
        <dbReference type="RuleBase" id="RU003345"/>
    </source>
</evidence>
<comment type="similarity">
    <text evidence="1 4">Belongs to the aldehyde dehydrogenase family.</text>
</comment>
<dbReference type="Gene3D" id="3.40.309.10">
    <property type="entry name" value="Aldehyde Dehydrogenase, Chain A, domain 2"/>
    <property type="match status" value="1"/>
</dbReference>
<dbReference type="InterPro" id="IPR016161">
    <property type="entry name" value="Ald_DH/histidinol_DH"/>
</dbReference>
<comment type="caution">
    <text evidence="7">The sequence shown here is derived from an EMBL/GenBank/DDBJ whole genome shotgun (WGS) entry which is preliminary data.</text>
</comment>
<dbReference type="PROSITE" id="PS00687">
    <property type="entry name" value="ALDEHYDE_DEHYDR_GLU"/>
    <property type="match status" value="1"/>
</dbReference>
<accession>A0A071M5M1</accession>
<keyword evidence="5" id="KW-0812">Transmembrane</keyword>
<protein>
    <submittedName>
        <fullName evidence="7">Aldehyde dehydrogenase</fullName>
    </submittedName>
</protein>
<dbReference type="InterPro" id="IPR016163">
    <property type="entry name" value="Ald_DH_C"/>
</dbReference>
<evidence type="ECO:0000256" key="5">
    <source>
        <dbReference type="SAM" id="Phobius"/>
    </source>
</evidence>
<keyword evidence="5" id="KW-0472">Membrane</keyword>
<name>A0A071M5M1_9BURK</name>
<dbReference type="SUPFAM" id="SSF53720">
    <property type="entry name" value="ALDH-like"/>
    <property type="match status" value="1"/>
</dbReference>
<keyword evidence="2 4" id="KW-0560">Oxidoreductase</keyword>
<dbReference type="Gene3D" id="3.40.605.10">
    <property type="entry name" value="Aldehyde Dehydrogenase, Chain A, domain 1"/>
    <property type="match status" value="1"/>
</dbReference>
<organism evidence="7">
    <name type="scientific">Burkholderia cenocepacia</name>
    <dbReference type="NCBI Taxonomy" id="95486"/>
    <lineage>
        <taxon>Bacteria</taxon>
        <taxon>Pseudomonadati</taxon>
        <taxon>Pseudomonadota</taxon>
        <taxon>Betaproteobacteria</taxon>
        <taxon>Burkholderiales</taxon>
        <taxon>Burkholderiaceae</taxon>
        <taxon>Burkholderia</taxon>
        <taxon>Burkholderia cepacia complex</taxon>
    </lineage>
</organism>
<dbReference type="EMBL" id="JJOA01000035">
    <property type="protein sequence ID" value="KEA55800.1"/>
    <property type="molecule type" value="Genomic_DNA"/>
</dbReference>
<feature type="transmembrane region" description="Helical" evidence="5">
    <location>
        <begin position="143"/>
        <end position="164"/>
    </location>
</feature>
<dbReference type="AlphaFoldDB" id="A0A071M5M1"/>
<dbReference type="InterPro" id="IPR044086">
    <property type="entry name" value="LUC3-like"/>
</dbReference>
<dbReference type="InterPro" id="IPR015590">
    <property type="entry name" value="Aldehyde_DH_dom"/>
</dbReference>
<dbReference type="FunFam" id="3.40.605.10:FF:000007">
    <property type="entry name" value="NAD/NADP-dependent betaine aldehyde dehydrogenase"/>
    <property type="match status" value="1"/>
</dbReference>
<dbReference type="PROSITE" id="PS00070">
    <property type="entry name" value="ALDEHYDE_DEHYDR_CYS"/>
    <property type="match status" value="1"/>
</dbReference>
<dbReference type="InterPro" id="IPR016162">
    <property type="entry name" value="Ald_DH_N"/>
</dbReference>
<dbReference type="CDD" id="cd07106">
    <property type="entry name" value="ALDH_AldA-AAD23400"/>
    <property type="match status" value="1"/>
</dbReference>
<gene>
    <name evidence="7" type="ORF">DT99_30420</name>
</gene>
<evidence type="ECO:0000256" key="1">
    <source>
        <dbReference type="ARBA" id="ARBA00009986"/>
    </source>
</evidence>
<dbReference type="GO" id="GO:0016620">
    <property type="term" value="F:oxidoreductase activity, acting on the aldehyde or oxo group of donors, NAD or NADP as acceptor"/>
    <property type="evidence" value="ECO:0007669"/>
    <property type="project" value="InterPro"/>
</dbReference>
<reference evidence="7" key="1">
    <citation type="submission" date="2014-04" db="EMBL/GenBank/DDBJ databases">
        <title>In planta biocontrol of soil-borne Fusarium wilt of banana through a plant endophytic bacterium, Burkholderia cenocepacia 869T2.</title>
        <authorList>
            <person name="Ho Y.-N."/>
            <person name="Chiang H.-M."/>
            <person name="Chao C.-P."/>
            <person name="Su C.-C."/>
            <person name="Hsu H.-F."/>
            <person name="Guo C.-T."/>
            <person name="Hsieh J.-L."/>
            <person name="Huang C.-C."/>
        </authorList>
    </citation>
    <scope>NUCLEOTIDE SEQUENCE [LARGE SCALE GENOMIC DNA]</scope>
    <source>
        <strain evidence="7">869T2</strain>
    </source>
</reference>
<keyword evidence="5" id="KW-1133">Transmembrane helix</keyword>
<dbReference type="OrthoDB" id="6187633at2"/>
<evidence type="ECO:0000313" key="7">
    <source>
        <dbReference type="EMBL" id="KEA55800.1"/>
    </source>
</evidence>
<dbReference type="InterPro" id="IPR029510">
    <property type="entry name" value="Ald_DH_CS_GLU"/>
</dbReference>
<dbReference type="InterPro" id="IPR016160">
    <property type="entry name" value="Ald_DH_CS_CYS"/>
</dbReference>
<evidence type="ECO:0000256" key="3">
    <source>
        <dbReference type="PROSITE-ProRule" id="PRU10007"/>
    </source>
</evidence>
<sequence length="476" mass="50558">MKIHLNVVNGMLVEAAETIESLNPATSEPIGRVPISTKAEVDAAIAAARAAQPAWMSLSDDARRAALQRVADVLEENAEYLATWITCEQGKPLGGVGPDQIPGSRFEMWGCEVWTRVPASLDLAPEVVFEDETRRDVMHRQPYGVVAAIAPWNWPLLIAIWQIIPALRMGNTVVLKPSELTSICTLEMVRLIAEVLPPGVLNTVSGDGRVGGLLTSHPDVDKILFTGSTATGARISAVAAETVTPTTMELGGNDAAIVLADANPKDIAQGLFWGAFLNMGQTCACIKRLYVPEQLHDELVSELKAIAEMLPMGDGLAAGVAMGPIQNRAQYDKVLALVEAARAEGGTVVCGGIAPSGTGNFYPITLVTGLKDGARLVDEEQFGPVLPIIKYGELADAVNSANRLEVGLGASVWSSDLDRAAEVALKIQAGTVWINQHGAIHPMVPFGGIKRSGWGVEFGLDGMKSMTQPHVISIKK</sequence>